<evidence type="ECO:0000313" key="4">
    <source>
        <dbReference type="Proteomes" id="UP001219568"/>
    </source>
</evidence>
<dbReference type="InterPro" id="IPR021858">
    <property type="entry name" value="Fun_TF"/>
</dbReference>
<reference evidence="3" key="1">
    <citation type="journal article" date="2023" name="IMA Fungus">
        <title>Comparative genomic study of the Penicillium genus elucidates a diverse pangenome and 15 lateral gene transfer events.</title>
        <authorList>
            <person name="Petersen C."/>
            <person name="Sorensen T."/>
            <person name="Nielsen M.R."/>
            <person name="Sondergaard T.E."/>
            <person name="Sorensen J.L."/>
            <person name="Fitzpatrick D.A."/>
            <person name="Frisvad J.C."/>
            <person name="Nielsen K.L."/>
        </authorList>
    </citation>
    <scope>NUCLEOTIDE SEQUENCE</scope>
    <source>
        <strain evidence="3">IBT 15450</strain>
    </source>
</reference>
<dbReference type="AlphaFoldDB" id="A0AAD6I0G6"/>
<dbReference type="GO" id="GO:0003700">
    <property type="term" value="F:DNA-binding transcription factor activity"/>
    <property type="evidence" value="ECO:0007669"/>
    <property type="project" value="TreeGrafter"/>
</dbReference>
<dbReference type="PANTHER" id="PTHR37534:SF39">
    <property type="entry name" value="TRANSCRIPTION FACTOR DOMAIN-CONTAINING PROTEIN"/>
    <property type="match status" value="1"/>
</dbReference>
<name>A0AAD6I0G6_PENCN</name>
<protein>
    <submittedName>
        <fullName evidence="3">Fungal-specific transcription factor domain-containing protein</fullName>
    </submittedName>
</protein>
<accession>A0AAD6I0G6</accession>
<dbReference type="PANTHER" id="PTHR37534">
    <property type="entry name" value="TRANSCRIPTIONAL ACTIVATOR PROTEIN UGA3"/>
    <property type="match status" value="1"/>
</dbReference>
<comment type="caution">
    <text evidence="3">The sequence shown here is derived from an EMBL/GenBank/DDBJ whole genome shotgun (WGS) entry which is preliminary data.</text>
</comment>
<dbReference type="GO" id="GO:0005634">
    <property type="term" value="C:nucleus"/>
    <property type="evidence" value="ECO:0007669"/>
    <property type="project" value="UniProtKB-SubCell"/>
</dbReference>
<reference evidence="3" key="2">
    <citation type="submission" date="2023-01" db="EMBL/GenBank/DDBJ databases">
        <authorList>
            <person name="Petersen C."/>
        </authorList>
    </citation>
    <scope>NUCLEOTIDE SEQUENCE</scope>
    <source>
        <strain evidence="3">IBT 15450</strain>
    </source>
</reference>
<dbReference type="Pfam" id="PF11951">
    <property type="entry name" value="Fungal_trans_2"/>
    <property type="match status" value="1"/>
</dbReference>
<sequence>MWVLPPSNLTYAQPAMGDGHYLLSFFMTEVVSSLAPIVSDGDKLWKLLFQLSFSDDSPASMAVLRAILALASLYRHGHGAEALQLKVAALNSLAASMNGLTTGTREIYQHVAVGMLLCAFEIFLPSESSFQWPLYLSGAKSMLHKICDGGHPKLIEFDLLVLWVHYHDVLGKFASRHWKVQSAENASIFKVPGMASTLASVSNDQVISIFGCSLEMINLIARMSDVQFDSEMSYKHRDADQGSLDSIEHDLMVLKQDTTYFSGTNISEEVNRGSKMSKLYQLAGLIYFERVLKRYPNSIRVARWSGEAFDLLRELVICERPFPLFFIACEAHTDTQRELILSILERTHNRSNQRRLYAIQAMIESMWVQHDLISDSNTEGRVYVDTLNAIMSSNELLPTLA</sequence>
<dbReference type="GO" id="GO:0000976">
    <property type="term" value="F:transcription cis-regulatory region binding"/>
    <property type="evidence" value="ECO:0007669"/>
    <property type="project" value="TreeGrafter"/>
</dbReference>
<comment type="subcellular location">
    <subcellularLocation>
        <location evidence="1">Nucleus</location>
    </subcellularLocation>
</comment>
<gene>
    <name evidence="3" type="ORF">N7460_011448</name>
</gene>
<proteinExistence type="predicted"/>
<keyword evidence="2" id="KW-0539">Nucleus</keyword>
<organism evidence="3 4">
    <name type="scientific">Penicillium canescens</name>
    <dbReference type="NCBI Taxonomy" id="5083"/>
    <lineage>
        <taxon>Eukaryota</taxon>
        <taxon>Fungi</taxon>
        <taxon>Dikarya</taxon>
        <taxon>Ascomycota</taxon>
        <taxon>Pezizomycotina</taxon>
        <taxon>Eurotiomycetes</taxon>
        <taxon>Eurotiomycetidae</taxon>
        <taxon>Eurotiales</taxon>
        <taxon>Aspergillaceae</taxon>
        <taxon>Penicillium</taxon>
    </lineage>
</organism>
<evidence type="ECO:0000256" key="2">
    <source>
        <dbReference type="ARBA" id="ARBA00023242"/>
    </source>
</evidence>
<evidence type="ECO:0000256" key="1">
    <source>
        <dbReference type="ARBA" id="ARBA00004123"/>
    </source>
</evidence>
<keyword evidence="4" id="KW-1185">Reference proteome</keyword>
<evidence type="ECO:0000313" key="3">
    <source>
        <dbReference type="EMBL" id="KAJ6026631.1"/>
    </source>
</evidence>
<dbReference type="Proteomes" id="UP001219568">
    <property type="component" value="Unassembled WGS sequence"/>
</dbReference>
<dbReference type="GO" id="GO:0045944">
    <property type="term" value="P:positive regulation of transcription by RNA polymerase II"/>
    <property type="evidence" value="ECO:0007669"/>
    <property type="project" value="TreeGrafter"/>
</dbReference>
<dbReference type="EMBL" id="JAQJZL010000015">
    <property type="protein sequence ID" value="KAJ6026631.1"/>
    <property type="molecule type" value="Genomic_DNA"/>
</dbReference>